<evidence type="ECO:0000313" key="2">
    <source>
        <dbReference type="EMBL" id="CAD7195670.1"/>
    </source>
</evidence>
<protein>
    <recommendedName>
        <fullName evidence="1">DUF7043 domain-containing protein</fullName>
    </recommendedName>
</protein>
<sequence>MSLCCSQSGYVCMVFYKRDWHVIELQRSHTWTQIAEEACTSQNFNPAVLPYTTLITATPRSRQCPYLGRYSVSGLMGRHAAAQVGGVGVGATPGEEGAPCSDQQQFQSLAVGCGSEDKMEFHSACSTEAVSTYSCHGSWEDNGTSYLIASPSSRKSVGARRYCFIYTDTGVAAGGGTNQAAAGVDERASLLQVASVTESCHRNLPLSGMTWTFNLTSYGECAESASTTKSMVPLSSLVSVILLFAAVNSR</sequence>
<dbReference type="InterPro" id="IPR055471">
    <property type="entry name" value="DUF7043"/>
</dbReference>
<gene>
    <name evidence="2" type="ORF">TDIB3V08_LOCUS2050</name>
</gene>
<dbReference type="AlphaFoldDB" id="A0A7R8Z6H1"/>
<dbReference type="Pfam" id="PF23070">
    <property type="entry name" value="DUF7043"/>
    <property type="match status" value="1"/>
</dbReference>
<proteinExistence type="predicted"/>
<dbReference type="PANTHER" id="PTHR22255:SF9">
    <property type="entry name" value="LP06548P"/>
    <property type="match status" value="1"/>
</dbReference>
<feature type="domain" description="DUF7043" evidence="1">
    <location>
        <begin position="5"/>
        <end position="46"/>
    </location>
</feature>
<name>A0A7R8Z6H1_TIMDO</name>
<dbReference type="EMBL" id="OA564846">
    <property type="protein sequence ID" value="CAD7195670.1"/>
    <property type="molecule type" value="Genomic_DNA"/>
</dbReference>
<dbReference type="GO" id="GO:0061909">
    <property type="term" value="P:autophagosome-lysosome fusion"/>
    <property type="evidence" value="ECO:0007669"/>
    <property type="project" value="TreeGrafter"/>
</dbReference>
<dbReference type="PANTHER" id="PTHR22255">
    <property type="entry name" value="LP06548P"/>
    <property type="match status" value="1"/>
</dbReference>
<organism evidence="2">
    <name type="scientific">Timema douglasi</name>
    <name type="common">Walking stick</name>
    <dbReference type="NCBI Taxonomy" id="61478"/>
    <lineage>
        <taxon>Eukaryota</taxon>
        <taxon>Metazoa</taxon>
        <taxon>Ecdysozoa</taxon>
        <taxon>Arthropoda</taxon>
        <taxon>Hexapoda</taxon>
        <taxon>Insecta</taxon>
        <taxon>Pterygota</taxon>
        <taxon>Neoptera</taxon>
        <taxon>Polyneoptera</taxon>
        <taxon>Phasmatodea</taxon>
        <taxon>Timematodea</taxon>
        <taxon>Timematoidea</taxon>
        <taxon>Timematidae</taxon>
        <taxon>Timema</taxon>
    </lineage>
</organism>
<evidence type="ECO:0000259" key="1">
    <source>
        <dbReference type="Pfam" id="PF23070"/>
    </source>
</evidence>
<reference evidence="2" key="1">
    <citation type="submission" date="2020-11" db="EMBL/GenBank/DDBJ databases">
        <authorList>
            <person name="Tran Van P."/>
        </authorList>
    </citation>
    <scope>NUCLEOTIDE SEQUENCE</scope>
</reference>
<accession>A0A7R8Z6H1</accession>